<proteinExistence type="predicted"/>
<protein>
    <submittedName>
        <fullName evidence="1">Uncharacterized protein</fullName>
    </submittedName>
</protein>
<comment type="caution">
    <text evidence="1">The sequence shown here is derived from an EMBL/GenBank/DDBJ whole genome shotgun (WGS) entry which is preliminary data.</text>
</comment>
<dbReference type="EMBL" id="JARK01001392">
    <property type="protein sequence ID" value="EYC10348.1"/>
    <property type="molecule type" value="Genomic_DNA"/>
</dbReference>
<organism evidence="1 2">
    <name type="scientific">Ancylostoma ceylanicum</name>
    <dbReference type="NCBI Taxonomy" id="53326"/>
    <lineage>
        <taxon>Eukaryota</taxon>
        <taxon>Metazoa</taxon>
        <taxon>Ecdysozoa</taxon>
        <taxon>Nematoda</taxon>
        <taxon>Chromadorea</taxon>
        <taxon>Rhabditida</taxon>
        <taxon>Rhabditina</taxon>
        <taxon>Rhabditomorpha</taxon>
        <taxon>Strongyloidea</taxon>
        <taxon>Ancylostomatidae</taxon>
        <taxon>Ancylostomatinae</taxon>
        <taxon>Ancylostoma</taxon>
    </lineage>
</organism>
<evidence type="ECO:0000313" key="1">
    <source>
        <dbReference type="EMBL" id="EYC10348.1"/>
    </source>
</evidence>
<evidence type="ECO:0000313" key="2">
    <source>
        <dbReference type="Proteomes" id="UP000024635"/>
    </source>
</evidence>
<keyword evidence="2" id="KW-1185">Reference proteome</keyword>
<sequence>MSNKTPLRGVSDDHKNGLLDKRYSLLAQGVPMEGLCLQLRPQLYRPADRLVRWETVVKHLNGKDHTTSVKNESNQAIAWLITLRSQLHTKPSHRHSLS</sequence>
<accession>A0A016U6V5</accession>
<reference evidence="2" key="1">
    <citation type="journal article" date="2015" name="Nat. Genet.">
        <title>The genome and transcriptome of the zoonotic hookworm Ancylostoma ceylanicum identify infection-specific gene families.</title>
        <authorList>
            <person name="Schwarz E.M."/>
            <person name="Hu Y."/>
            <person name="Antoshechkin I."/>
            <person name="Miller M.M."/>
            <person name="Sternberg P.W."/>
            <person name="Aroian R.V."/>
        </authorList>
    </citation>
    <scope>NUCLEOTIDE SEQUENCE</scope>
    <source>
        <strain evidence="2">HY135</strain>
    </source>
</reference>
<dbReference type="Proteomes" id="UP000024635">
    <property type="component" value="Unassembled WGS sequence"/>
</dbReference>
<name>A0A016U6V5_9BILA</name>
<gene>
    <name evidence="1" type="primary">Acey_s0056.g2692</name>
    <name evidence="1" type="ORF">Y032_0056g2692</name>
</gene>
<dbReference type="AlphaFoldDB" id="A0A016U6V5"/>